<comment type="similarity">
    <text evidence="2">Belongs to the threonine synthase family.</text>
</comment>
<dbReference type="GO" id="GO:0009088">
    <property type="term" value="P:threonine biosynthetic process"/>
    <property type="evidence" value="ECO:0007669"/>
    <property type="project" value="UniProtKB-UniRule"/>
</dbReference>
<comment type="cofactor">
    <cofactor evidence="1 5">
        <name>pyridoxal 5'-phosphate</name>
        <dbReference type="ChEBI" id="CHEBI:597326"/>
    </cofactor>
</comment>
<evidence type="ECO:0000259" key="6">
    <source>
        <dbReference type="Pfam" id="PF00291"/>
    </source>
</evidence>
<evidence type="ECO:0000259" key="7">
    <source>
        <dbReference type="Pfam" id="PF14821"/>
    </source>
</evidence>
<dbReference type="Pfam" id="PF00291">
    <property type="entry name" value="PALP"/>
    <property type="match status" value="1"/>
</dbReference>
<gene>
    <name evidence="8" type="ORF">1380</name>
</gene>
<evidence type="ECO:0000256" key="4">
    <source>
        <dbReference type="NCBIfam" id="TIGR00260"/>
    </source>
</evidence>
<dbReference type="Gene3D" id="3.40.50.1100">
    <property type="match status" value="2"/>
</dbReference>
<dbReference type="InterPro" id="IPR036052">
    <property type="entry name" value="TrpB-like_PALP_sf"/>
</dbReference>
<name>A0A0E4C8L6_9FIRM</name>
<dbReference type="Pfam" id="PF14821">
    <property type="entry name" value="Thr_synth_N"/>
    <property type="match status" value="1"/>
</dbReference>
<evidence type="ECO:0000256" key="1">
    <source>
        <dbReference type="ARBA" id="ARBA00001933"/>
    </source>
</evidence>
<feature type="domain" description="Tryptophan synthase beta chain-like PALP" evidence="6">
    <location>
        <begin position="98"/>
        <end position="345"/>
    </location>
</feature>
<dbReference type="PANTHER" id="PTHR43515:SF1">
    <property type="entry name" value="THREONINE SYNTHASE-LIKE 1"/>
    <property type="match status" value="1"/>
</dbReference>
<sequence length="503" mass="55832">MVRYQSTRGKYSHITAAEAIKMGIAPDGGLFVPDVIPGLSPDDLKKMENLTYQERACLILGLYLEDFSAEEIKSCVSSAYNETSFDDERIVPLVKIADDLFIQELWHGPTCAFKDMALQILPHLLTCSAQKTGENKTILILVATSGDTGKAALEGFKDVPGTQIVVFYPADGVSEVQKQQMITQEGKNIFVAAVEGNFDDAQTGVKNIFANEQFIQILNQQGIKMSSANSINWGRLLPQIVYYVSSYVDLRSEERIREGQAINIVVPTGNFGNILAAYYASRMGVPINKLICASNTNNVLTEFIRTGSYDRKRKFERTISPSMDILISSNLERLLYELTDHDAAAVSRWMEELSLSGSYQVNDAVAEQLTDLFWADFANDQQTMAAIKEVWQQHNYLLDTHTAVAWCVYKNYRQETDDSTPTLIASTASPYKFAGSVAESLLDAQTLADKTEFEILSHLARYTGQPIPAAIQGLEKKPILHKTITTQAEMGNTVLTLLGNRRG</sequence>
<dbReference type="GO" id="GO:0005737">
    <property type="term" value="C:cytoplasm"/>
    <property type="evidence" value="ECO:0007669"/>
    <property type="project" value="TreeGrafter"/>
</dbReference>
<evidence type="ECO:0000313" key="8">
    <source>
        <dbReference type="EMBL" id="CFX52373.1"/>
    </source>
</evidence>
<reference evidence="8 9" key="1">
    <citation type="submission" date="2015-03" db="EMBL/GenBank/DDBJ databases">
        <authorList>
            <person name="Murphy D."/>
        </authorList>
    </citation>
    <scope>NUCLEOTIDE SEQUENCE [LARGE SCALE GENOMIC DNA]</scope>
    <source>
        <strain evidence="8 9">OL-4</strain>
    </source>
</reference>
<dbReference type="Gene3D" id="3.90.1380.10">
    <property type="entry name" value="Threonine synthase, N-terminal domain"/>
    <property type="match status" value="1"/>
</dbReference>
<dbReference type="NCBIfam" id="TIGR00260">
    <property type="entry name" value="thrC"/>
    <property type="match status" value="1"/>
</dbReference>
<dbReference type="EC" id="4.2.3.1" evidence="4"/>
<dbReference type="InterPro" id="IPR037158">
    <property type="entry name" value="Thr_synth_N_sf"/>
</dbReference>
<dbReference type="Pfam" id="PF24857">
    <property type="entry name" value="THR4_C"/>
    <property type="match status" value="1"/>
</dbReference>
<dbReference type="InterPro" id="IPR004450">
    <property type="entry name" value="Thr_synthase-like"/>
</dbReference>
<evidence type="ECO:0000256" key="3">
    <source>
        <dbReference type="ARBA" id="ARBA00022898"/>
    </source>
</evidence>
<dbReference type="CDD" id="cd01560">
    <property type="entry name" value="Thr-synth_2"/>
    <property type="match status" value="1"/>
</dbReference>
<accession>A0A0E4C8L6</accession>
<feature type="domain" description="Threonine synthase N-terminal" evidence="7">
    <location>
        <begin position="3"/>
        <end position="80"/>
    </location>
</feature>
<dbReference type="EMBL" id="CGIH01000026">
    <property type="protein sequence ID" value="CFX52373.1"/>
    <property type="molecule type" value="Genomic_DNA"/>
</dbReference>
<evidence type="ECO:0000313" key="9">
    <source>
        <dbReference type="Proteomes" id="UP000045545"/>
    </source>
</evidence>
<evidence type="ECO:0000256" key="2">
    <source>
        <dbReference type="ARBA" id="ARBA00005517"/>
    </source>
</evidence>
<keyword evidence="3 5" id="KW-0663">Pyridoxal phosphate</keyword>
<dbReference type="AlphaFoldDB" id="A0A0E4C8L6"/>
<dbReference type="SUPFAM" id="SSF53686">
    <property type="entry name" value="Tryptophan synthase beta subunit-like PLP-dependent enzymes"/>
    <property type="match status" value="1"/>
</dbReference>
<organism evidence="8 9">
    <name type="scientific">Syntrophomonas zehnderi OL-4</name>
    <dbReference type="NCBI Taxonomy" id="690567"/>
    <lineage>
        <taxon>Bacteria</taxon>
        <taxon>Bacillati</taxon>
        <taxon>Bacillota</taxon>
        <taxon>Clostridia</taxon>
        <taxon>Eubacteriales</taxon>
        <taxon>Syntrophomonadaceae</taxon>
        <taxon>Syntrophomonas</taxon>
    </lineage>
</organism>
<keyword evidence="9" id="KW-1185">Reference proteome</keyword>
<proteinExistence type="inferred from homology"/>
<protein>
    <recommendedName>
        <fullName evidence="4">Threonine synthase</fullName>
        <ecNumber evidence="4">4.2.3.1</ecNumber>
    </recommendedName>
</protein>
<dbReference type="STRING" id="690567.1380"/>
<dbReference type="PANTHER" id="PTHR43515">
    <property type="entry name" value="THREONINE SYNTHASE-LIKE 1"/>
    <property type="match status" value="1"/>
</dbReference>
<dbReference type="Proteomes" id="UP000045545">
    <property type="component" value="Unassembled WGS sequence"/>
</dbReference>
<dbReference type="InterPro" id="IPR001926">
    <property type="entry name" value="TrpB-like_PALP"/>
</dbReference>
<dbReference type="InterPro" id="IPR029144">
    <property type="entry name" value="Thr_synth_N"/>
</dbReference>
<feature type="modified residue" description="N6-(pyridoxal phosphate)lysine" evidence="5">
    <location>
        <position position="114"/>
    </location>
</feature>
<dbReference type="RefSeq" id="WP_341363014.1">
    <property type="nucleotide sequence ID" value="NZ_CGIH01000026.1"/>
</dbReference>
<evidence type="ECO:0000256" key="5">
    <source>
        <dbReference type="PIRSR" id="PIRSR604450-51"/>
    </source>
</evidence>
<dbReference type="GO" id="GO:0004795">
    <property type="term" value="F:threonine synthase activity"/>
    <property type="evidence" value="ECO:0007669"/>
    <property type="project" value="UniProtKB-UniRule"/>
</dbReference>